<dbReference type="GO" id="GO:0052621">
    <property type="term" value="F:diguanylate cyclase activity"/>
    <property type="evidence" value="ECO:0007669"/>
    <property type="project" value="UniProtKB-EC"/>
</dbReference>
<dbReference type="SMART" id="SM00065">
    <property type="entry name" value="GAF"/>
    <property type="match status" value="1"/>
</dbReference>
<reference evidence="5 6" key="1">
    <citation type="submission" date="2018-10" db="EMBL/GenBank/DDBJ databases">
        <title>Genomic Encyclopedia of Archaeal and Bacterial Type Strains, Phase II (KMG-II): from individual species to whole genera.</title>
        <authorList>
            <person name="Goeker M."/>
        </authorList>
    </citation>
    <scope>NUCLEOTIDE SEQUENCE [LARGE SCALE GENOMIC DNA]</scope>
    <source>
        <strain evidence="5 6">DSM 25217</strain>
    </source>
</reference>
<dbReference type="FunFam" id="3.30.70.270:FF:000001">
    <property type="entry name" value="Diguanylate cyclase domain protein"/>
    <property type="match status" value="1"/>
</dbReference>
<dbReference type="PANTHER" id="PTHR45138">
    <property type="entry name" value="REGULATORY COMPONENTS OF SENSORY TRANSDUCTION SYSTEM"/>
    <property type="match status" value="1"/>
</dbReference>
<dbReference type="EC" id="2.7.7.65" evidence="1"/>
<evidence type="ECO:0000313" key="6">
    <source>
        <dbReference type="Proteomes" id="UP000271227"/>
    </source>
</evidence>
<dbReference type="NCBIfam" id="TIGR00254">
    <property type="entry name" value="GGDEF"/>
    <property type="match status" value="1"/>
</dbReference>
<dbReference type="EMBL" id="REFR01000014">
    <property type="protein sequence ID" value="RMB02736.1"/>
    <property type="molecule type" value="Genomic_DNA"/>
</dbReference>
<dbReference type="AlphaFoldDB" id="A0A3M0C7F5"/>
<organism evidence="5 6">
    <name type="scientific">Eilatimonas milleporae</name>
    <dbReference type="NCBI Taxonomy" id="911205"/>
    <lineage>
        <taxon>Bacteria</taxon>
        <taxon>Pseudomonadati</taxon>
        <taxon>Pseudomonadota</taxon>
        <taxon>Alphaproteobacteria</taxon>
        <taxon>Kordiimonadales</taxon>
        <taxon>Kordiimonadaceae</taxon>
        <taxon>Eilatimonas</taxon>
    </lineage>
</organism>
<dbReference type="Gene3D" id="3.30.70.270">
    <property type="match status" value="1"/>
</dbReference>
<feature type="region of interest" description="Disordered" evidence="3">
    <location>
        <begin position="1"/>
        <end position="21"/>
    </location>
</feature>
<comment type="catalytic activity">
    <reaction evidence="2">
        <text>2 GTP = 3',3'-c-di-GMP + 2 diphosphate</text>
        <dbReference type="Rhea" id="RHEA:24898"/>
        <dbReference type="ChEBI" id="CHEBI:33019"/>
        <dbReference type="ChEBI" id="CHEBI:37565"/>
        <dbReference type="ChEBI" id="CHEBI:58805"/>
        <dbReference type="EC" id="2.7.7.65"/>
    </reaction>
</comment>
<dbReference type="SUPFAM" id="SSF55785">
    <property type="entry name" value="PYP-like sensor domain (PAS domain)"/>
    <property type="match status" value="1"/>
</dbReference>
<protein>
    <recommendedName>
        <fullName evidence="1">diguanylate cyclase</fullName>
        <ecNumber evidence="1">2.7.7.65</ecNumber>
    </recommendedName>
</protein>
<dbReference type="CDD" id="cd01949">
    <property type="entry name" value="GGDEF"/>
    <property type="match status" value="1"/>
</dbReference>
<dbReference type="SMART" id="SM00267">
    <property type="entry name" value="GGDEF"/>
    <property type="match status" value="1"/>
</dbReference>
<sequence length="558" mass="59973">MVRKSISTVFQGRPDKGAEDGGLSAAHTIALKIDGRDRITDRSPASARLAGFWEAGYPALKDLVAGARRAPGVPVESRLSMPDGAGLWAVAVTLPDATLLVANDTTLSDTVTGALIDSRELLKALLDEAVDLAFEVDGEGRFRFLTPASVWGFETEAWLGKDATQLFWASGTSPARNPFFSDVRTRFEQVAVWPDGVGRRWVDISVQPLHGEDGGARTGVRGTVHDVTEQVVRARETRLTNLRLSIQERLTHILTAVDSADDLLEKAAGAVRDLLRADTVSVLTVSDGRLMPAYLDGGEDGAVDIGALTRVFEKSPVGDAVPTPFGHDTPHGEQLIMPLVKEERLEGLVIIGRDTSVSPWSDQEKALVTAIGSLLMAALEKARLIDRLTTLSARDELTGLLNRRAFTDAVERRLKHQRRTGQAGVLIFIDLDHFKEVNDTLGHAAGDKALRLVATRIASMIRSSDYAGRIGGDEFVVWLEDMSEENAAAKAQSLLDAMPAIRGDLGAPDLKLSASIGICRSVPGQDMVFATLSDRADAALYSVKREGRNGIAFAGSGT</sequence>
<dbReference type="SUPFAM" id="SSF55073">
    <property type="entry name" value="Nucleotide cyclase"/>
    <property type="match status" value="1"/>
</dbReference>
<keyword evidence="6" id="KW-1185">Reference proteome</keyword>
<dbReference type="InterPro" id="IPR035965">
    <property type="entry name" value="PAS-like_dom_sf"/>
</dbReference>
<dbReference type="SUPFAM" id="SSF55781">
    <property type="entry name" value="GAF domain-like"/>
    <property type="match status" value="1"/>
</dbReference>
<evidence type="ECO:0000259" key="4">
    <source>
        <dbReference type="PROSITE" id="PS50887"/>
    </source>
</evidence>
<evidence type="ECO:0000313" key="5">
    <source>
        <dbReference type="EMBL" id="RMB02736.1"/>
    </source>
</evidence>
<feature type="compositionally biased region" description="Polar residues" evidence="3">
    <location>
        <begin position="1"/>
        <end position="10"/>
    </location>
</feature>
<dbReference type="InterPro" id="IPR050469">
    <property type="entry name" value="Diguanylate_Cyclase"/>
</dbReference>
<evidence type="ECO:0000256" key="3">
    <source>
        <dbReference type="SAM" id="MobiDB-lite"/>
    </source>
</evidence>
<dbReference type="Gene3D" id="3.30.450.20">
    <property type="entry name" value="PAS domain"/>
    <property type="match status" value="1"/>
</dbReference>
<evidence type="ECO:0000256" key="1">
    <source>
        <dbReference type="ARBA" id="ARBA00012528"/>
    </source>
</evidence>
<proteinExistence type="predicted"/>
<dbReference type="PANTHER" id="PTHR45138:SF9">
    <property type="entry name" value="DIGUANYLATE CYCLASE DGCM-RELATED"/>
    <property type="match status" value="1"/>
</dbReference>
<evidence type="ECO:0000256" key="2">
    <source>
        <dbReference type="ARBA" id="ARBA00034247"/>
    </source>
</evidence>
<dbReference type="InParanoid" id="A0A3M0C7F5"/>
<dbReference type="PROSITE" id="PS50887">
    <property type="entry name" value="GGDEF"/>
    <property type="match status" value="1"/>
</dbReference>
<feature type="domain" description="GGDEF" evidence="4">
    <location>
        <begin position="422"/>
        <end position="556"/>
    </location>
</feature>
<comment type="caution">
    <text evidence="5">The sequence shown here is derived from an EMBL/GenBank/DDBJ whole genome shotgun (WGS) entry which is preliminary data.</text>
</comment>
<dbReference type="InterPro" id="IPR043128">
    <property type="entry name" value="Rev_trsase/Diguanyl_cyclase"/>
</dbReference>
<dbReference type="InterPro" id="IPR000160">
    <property type="entry name" value="GGDEF_dom"/>
</dbReference>
<dbReference type="InterPro" id="IPR029016">
    <property type="entry name" value="GAF-like_dom_sf"/>
</dbReference>
<gene>
    <name evidence="5" type="ORF">BXY39_3087</name>
</gene>
<dbReference type="InterPro" id="IPR003018">
    <property type="entry name" value="GAF"/>
</dbReference>
<name>A0A3M0C7F5_9PROT</name>
<dbReference type="Pfam" id="PF00990">
    <property type="entry name" value="GGDEF"/>
    <property type="match status" value="1"/>
</dbReference>
<accession>A0A3M0C7F5</accession>
<dbReference type="RefSeq" id="WP_170163877.1">
    <property type="nucleotide sequence ID" value="NZ_REFR01000014.1"/>
</dbReference>
<dbReference type="Proteomes" id="UP000271227">
    <property type="component" value="Unassembled WGS sequence"/>
</dbReference>
<dbReference type="Gene3D" id="3.30.450.40">
    <property type="match status" value="1"/>
</dbReference>
<dbReference type="InterPro" id="IPR029787">
    <property type="entry name" value="Nucleotide_cyclase"/>
</dbReference>